<accession>A0A7G1P684</accession>
<evidence type="ECO:0000256" key="4">
    <source>
        <dbReference type="PIRSR" id="PIRSR018250-1"/>
    </source>
</evidence>
<feature type="domain" description="Alanine dehydrogenase/pyridine nucleotide transhydrogenase N-terminal" evidence="6">
    <location>
        <begin position="8"/>
        <end position="143"/>
    </location>
</feature>
<feature type="active site" description="Proton acceptor" evidence="4">
    <location>
        <position position="79"/>
    </location>
</feature>
<evidence type="ECO:0000313" key="8">
    <source>
        <dbReference type="Proteomes" id="UP000516444"/>
    </source>
</evidence>
<feature type="binding site" evidence="5">
    <location>
        <begin position="190"/>
        <end position="191"/>
    </location>
    <ligand>
        <name>NAD(+)</name>
        <dbReference type="ChEBI" id="CHEBI:57540"/>
    </ligand>
</feature>
<sequence length="351" mass="38343">MPDKLRLWMRHESRRTERRAALVPEDARKLIAQGVRVTVEESPQRAFADHAYADAGCVIAPQGSWGSRCPATDYVLGLKELAEEPTELTHRHIFFGHAYKGQVEAPRLLRRFEAGGGTLLDLEYLLDADGHRVVAFGYWAGYAGASLAVLRHRGALTAPLAPSSQEELRGRLAPGRRVGGVTAVVIGADGRAGRGACDALSTAGIEPTRWGRDDTRCLDRDALLAHDILVNAIGSCRPVPPLLTKAELDDERRRLSVIADVTCDVGSELNALPVYDHVTDWVRPVERLCRDSRPLDVIAIDNLPSLVPAEASRAFSADLWPLLLTLREGSEVWERCRGAFRNAVASLGARG</sequence>
<evidence type="ECO:0000259" key="6">
    <source>
        <dbReference type="SMART" id="SM01003"/>
    </source>
</evidence>
<evidence type="ECO:0000256" key="1">
    <source>
        <dbReference type="ARBA" id="ARBA00005689"/>
    </source>
</evidence>
<dbReference type="PANTHER" id="PTHR11133">
    <property type="entry name" value="SACCHAROPINE DEHYDROGENASE"/>
    <property type="match status" value="1"/>
</dbReference>
<dbReference type="PIRSF" id="PIRSF018250">
    <property type="entry name" value="Saccharopine_DH_Lys"/>
    <property type="match status" value="1"/>
</dbReference>
<dbReference type="SUPFAM" id="SSF51735">
    <property type="entry name" value="NAD(P)-binding Rossmann-fold domains"/>
    <property type="match status" value="1"/>
</dbReference>
<gene>
    <name evidence="7" type="primary">sdh</name>
    <name evidence="7" type="ORF">GCM10017557_34240</name>
</gene>
<keyword evidence="8" id="KW-1185">Reference proteome</keyword>
<keyword evidence="2" id="KW-0560">Oxidoreductase</keyword>
<dbReference type="GO" id="GO:0019878">
    <property type="term" value="P:lysine biosynthetic process via aminoadipic acid"/>
    <property type="evidence" value="ECO:0007669"/>
    <property type="project" value="TreeGrafter"/>
</dbReference>
<organism evidence="7 8">
    <name type="scientific">Streptomyces aurantiacus</name>
    <dbReference type="NCBI Taxonomy" id="47760"/>
    <lineage>
        <taxon>Bacteria</taxon>
        <taxon>Bacillati</taxon>
        <taxon>Actinomycetota</taxon>
        <taxon>Actinomycetes</taxon>
        <taxon>Kitasatosporales</taxon>
        <taxon>Streptomycetaceae</taxon>
        <taxon>Streptomyces</taxon>
        <taxon>Streptomyces aurantiacus group</taxon>
    </lineage>
</organism>
<evidence type="ECO:0000256" key="2">
    <source>
        <dbReference type="ARBA" id="ARBA00023002"/>
    </source>
</evidence>
<evidence type="ECO:0000313" key="7">
    <source>
        <dbReference type="EMBL" id="BCL28565.1"/>
    </source>
</evidence>
<dbReference type="KEGG" id="sgm:GCM10017557_34240"/>
<dbReference type="CDD" id="cd12188">
    <property type="entry name" value="SDH"/>
    <property type="match status" value="1"/>
</dbReference>
<feature type="binding site" evidence="5">
    <location>
        <begin position="300"/>
        <end position="303"/>
    </location>
    <ligand>
        <name>NAD(+)</name>
        <dbReference type="ChEBI" id="CHEBI:57540"/>
    </ligand>
</feature>
<dbReference type="InterPro" id="IPR027281">
    <property type="entry name" value="Lys1"/>
</dbReference>
<dbReference type="GO" id="GO:0004754">
    <property type="term" value="F:saccharopine dehydrogenase (NAD+, L-lysine-forming) activity"/>
    <property type="evidence" value="ECO:0007669"/>
    <property type="project" value="InterPro"/>
</dbReference>
<reference evidence="7 8" key="1">
    <citation type="journal article" date="2014" name="Int. J. Syst. Evol. Microbiol.">
        <title>Complete genome sequence of Corynebacterium casei LMG S-19264T (=DSM 44701T), isolated from a smear-ripened cheese.</title>
        <authorList>
            <consortium name="US DOE Joint Genome Institute (JGI-PGF)"/>
            <person name="Walter F."/>
            <person name="Albersmeier A."/>
            <person name="Kalinowski J."/>
            <person name="Ruckert C."/>
        </authorList>
    </citation>
    <scope>NUCLEOTIDE SEQUENCE [LARGE SCALE GENOMIC DNA]</scope>
    <source>
        <strain evidence="7 8">JCM 4677</strain>
    </source>
</reference>
<dbReference type="Gene3D" id="3.40.50.720">
    <property type="entry name" value="NAD(P)-binding Rossmann-like Domain"/>
    <property type="match status" value="1"/>
</dbReference>
<dbReference type="SUPFAM" id="SSF52283">
    <property type="entry name" value="Formate/glycerate dehydrogenase catalytic domain-like"/>
    <property type="match status" value="1"/>
</dbReference>
<keyword evidence="3 5" id="KW-0520">NAD</keyword>
<dbReference type="InterPro" id="IPR036291">
    <property type="entry name" value="NAD(P)-bd_dom_sf"/>
</dbReference>
<protein>
    <submittedName>
        <fullName evidence="7">Saccharopine dehydrogenase</fullName>
    </submittedName>
</protein>
<dbReference type="EMBL" id="AP023440">
    <property type="protein sequence ID" value="BCL28565.1"/>
    <property type="molecule type" value="Genomic_DNA"/>
</dbReference>
<evidence type="ECO:0000256" key="5">
    <source>
        <dbReference type="PIRSR" id="PIRSR018250-3"/>
    </source>
</evidence>
<dbReference type="Pfam" id="PF05222">
    <property type="entry name" value="AlaDh_PNT_N"/>
    <property type="match status" value="1"/>
</dbReference>
<dbReference type="AlphaFoldDB" id="A0A7G1P684"/>
<dbReference type="Proteomes" id="UP000516444">
    <property type="component" value="Chromosome"/>
</dbReference>
<dbReference type="InterPro" id="IPR007886">
    <property type="entry name" value="AlaDH/PNT_N"/>
</dbReference>
<comment type="similarity">
    <text evidence="1">Belongs to the AlaDH/PNT family.</text>
</comment>
<name>A0A7G1P684_9ACTN</name>
<feature type="binding site" evidence="5">
    <location>
        <position position="215"/>
    </location>
    <ligand>
        <name>NAD(+)</name>
        <dbReference type="ChEBI" id="CHEBI:57540"/>
    </ligand>
</feature>
<dbReference type="SMART" id="SM01003">
    <property type="entry name" value="AlaDh_PNT_N"/>
    <property type="match status" value="1"/>
</dbReference>
<dbReference type="GO" id="GO:0005737">
    <property type="term" value="C:cytoplasm"/>
    <property type="evidence" value="ECO:0007669"/>
    <property type="project" value="TreeGrafter"/>
</dbReference>
<proteinExistence type="inferred from homology"/>
<feature type="binding site" evidence="5">
    <location>
        <position position="261"/>
    </location>
    <ligand>
        <name>NAD(+)</name>
        <dbReference type="ChEBI" id="CHEBI:57540"/>
    </ligand>
</feature>
<evidence type="ECO:0000256" key="3">
    <source>
        <dbReference type="ARBA" id="ARBA00023027"/>
    </source>
</evidence>
<dbReference type="PANTHER" id="PTHR11133:SF23">
    <property type="entry name" value="SACCHAROPINE DEHYDROGENASE [NAD(+), L-LYSINE-FORMING]"/>
    <property type="match status" value="1"/>
</dbReference>
<feature type="active site" description="Proton donor" evidence="4">
    <location>
        <position position="97"/>
    </location>
</feature>
<dbReference type="InterPro" id="IPR051168">
    <property type="entry name" value="AASS"/>
</dbReference>